<dbReference type="PANTHER" id="PTHR42928">
    <property type="entry name" value="TRICARBOXYLATE-BINDING PROTEIN"/>
    <property type="match status" value="1"/>
</dbReference>
<protein>
    <submittedName>
        <fullName evidence="3">ABC transporter substrate-binding protein</fullName>
    </submittedName>
</protein>
<feature type="signal peptide" evidence="2">
    <location>
        <begin position="1"/>
        <end position="23"/>
    </location>
</feature>
<dbReference type="PIRSF" id="PIRSF017082">
    <property type="entry name" value="YflP"/>
    <property type="match status" value="1"/>
</dbReference>
<accession>A0A261RWX3</accession>
<evidence type="ECO:0000256" key="1">
    <source>
        <dbReference type="ARBA" id="ARBA00006987"/>
    </source>
</evidence>
<feature type="chain" id="PRO_5012107983" evidence="2">
    <location>
        <begin position="24"/>
        <end position="320"/>
    </location>
</feature>
<dbReference type="InterPro" id="IPR042100">
    <property type="entry name" value="Bug_dom1"/>
</dbReference>
<dbReference type="OrthoDB" id="8631177at2"/>
<organism evidence="3 4">
    <name type="scientific">Bordetella genomosp. 1</name>
    <dbReference type="NCBI Taxonomy" id="1395607"/>
    <lineage>
        <taxon>Bacteria</taxon>
        <taxon>Pseudomonadati</taxon>
        <taxon>Pseudomonadota</taxon>
        <taxon>Betaproteobacteria</taxon>
        <taxon>Burkholderiales</taxon>
        <taxon>Alcaligenaceae</taxon>
        <taxon>Bordetella</taxon>
    </lineage>
</organism>
<dbReference type="AlphaFoldDB" id="A0A261RWX3"/>
<dbReference type="PANTHER" id="PTHR42928:SF5">
    <property type="entry name" value="BLR1237 PROTEIN"/>
    <property type="match status" value="1"/>
</dbReference>
<dbReference type="Gene3D" id="3.40.190.150">
    <property type="entry name" value="Bordetella uptake gene, domain 1"/>
    <property type="match status" value="1"/>
</dbReference>
<evidence type="ECO:0000256" key="2">
    <source>
        <dbReference type="SAM" id="SignalP"/>
    </source>
</evidence>
<gene>
    <name evidence="3" type="ORF">CEG14_21270</name>
</gene>
<proteinExistence type="inferred from homology"/>
<dbReference type="EMBL" id="NEVL01000005">
    <property type="protein sequence ID" value="OZI29162.1"/>
    <property type="molecule type" value="Genomic_DNA"/>
</dbReference>
<comment type="caution">
    <text evidence="3">The sequence shown here is derived from an EMBL/GenBank/DDBJ whole genome shotgun (WGS) entry which is preliminary data.</text>
</comment>
<dbReference type="InterPro" id="IPR005064">
    <property type="entry name" value="BUG"/>
</dbReference>
<keyword evidence="2" id="KW-0732">Signal</keyword>
<dbReference type="CDD" id="cd07012">
    <property type="entry name" value="PBP2_Bug_TTT"/>
    <property type="match status" value="1"/>
</dbReference>
<dbReference type="Pfam" id="PF03401">
    <property type="entry name" value="TctC"/>
    <property type="match status" value="1"/>
</dbReference>
<evidence type="ECO:0000313" key="3">
    <source>
        <dbReference type="EMBL" id="OZI29162.1"/>
    </source>
</evidence>
<dbReference type="RefSeq" id="WP_094828564.1">
    <property type="nucleotide sequence ID" value="NZ_NEVL01000005.1"/>
</dbReference>
<name>A0A261RWX3_9BORD</name>
<sequence length="320" mass="33449">MIKRTLRAALAALLLATGASAQAAFPDRPVHIIVSNPPGGPVDVMLRVLAARLGQQWNQPVVVENRPGASGIISTSALLKAPADGYTLGMVVASTVTIVPFAVDKLPFDTQKDLQPIALVARTPFLFIVAADSPLRSWSDFVAASKQRSLTMGSFSIGTAFHLVWEQTARHAGIQALYVPSSSSGKTQSDLLGGQLDVALDAPSSAKGLIDSGRVRALSITSPQRFAGLPGTPTLAESGLPGYAPQPWIGLMAPAGVPADRALQIQQAVARVLAEPAMKAQMETLGMIPIGGTAEELARTIAADRAEMEPLIKSLGIKLQ</sequence>
<evidence type="ECO:0000313" key="4">
    <source>
        <dbReference type="Proteomes" id="UP000217005"/>
    </source>
</evidence>
<dbReference type="Proteomes" id="UP000217005">
    <property type="component" value="Unassembled WGS sequence"/>
</dbReference>
<reference evidence="3 4" key="1">
    <citation type="submission" date="2017-05" db="EMBL/GenBank/DDBJ databases">
        <title>Complete and WGS of Bordetella genogroups.</title>
        <authorList>
            <person name="Spilker T."/>
            <person name="LiPuma J."/>
        </authorList>
    </citation>
    <scope>NUCLEOTIDE SEQUENCE [LARGE SCALE GENOMIC DNA]</scope>
    <source>
        <strain evidence="3 4">AU17610</strain>
    </source>
</reference>
<dbReference type="Gene3D" id="3.40.190.10">
    <property type="entry name" value="Periplasmic binding protein-like II"/>
    <property type="match status" value="1"/>
</dbReference>
<comment type="similarity">
    <text evidence="1">Belongs to the UPF0065 (bug) family.</text>
</comment>
<dbReference type="SUPFAM" id="SSF53850">
    <property type="entry name" value="Periplasmic binding protein-like II"/>
    <property type="match status" value="1"/>
</dbReference>